<dbReference type="InterPro" id="IPR024925">
    <property type="entry name" value="Malonyl_CoA-ACP_transAc"/>
</dbReference>
<comment type="catalytic activity">
    <reaction evidence="3 4">
        <text>holo-[ACP] + malonyl-CoA = malonyl-[ACP] + CoA</text>
        <dbReference type="Rhea" id="RHEA:41792"/>
        <dbReference type="Rhea" id="RHEA-COMP:9623"/>
        <dbReference type="Rhea" id="RHEA-COMP:9685"/>
        <dbReference type="ChEBI" id="CHEBI:57287"/>
        <dbReference type="ChEBI" id="CHEBI:57384"/>
        <dbReference type="ChEBI" id="CHEBI:64479"/>
        <dbReference type="ChEBI" id="CHEBI:78449"/>
        <dbReference type="EC" id="2.3.1.39"/>
    </reaction>
</comment>
<evidence type="ECO:0000256" key="2">
    <source>
        <dbReference type="ARBA" id="ARBA00023315"/>
    </source>
</evidence>
<dbReference type="Pfam" id="PF00698">
    <property type="entry name" value="Acyl_transf_1"/>
    <property type="match status" value="1"/>
</dbReference>
<keyword evidence="2 4" id="KW-0012">Acyltransferase</keyword>
<dbReference type="SMART" id="SM00827">
    <property type="entry name" value="PKS_AT"/>
    <property type="match status" value="1"/>
</dbReference>
<dbReference type="InterPro" id="IPR004410">
    <property type="entry name" value="Malonyl_CoA-ACP_transAc_FabD"/>
</dbReference>
<protein>
    <recommendedName>
        <fullName evidence="4">Malonyl CoA-acyl carrier protein transacylase</fullName>
        <ecNumber evidence="4">2.3.1.39</ecNumber>
    </recommendedName>
</protein>
<comment type="similarity">
    <text evidence="4">Belongs to the fabD family.</text>
</comment>
<evidence type="ECO:0000256" key="1">
    <source>
        <dbReference type="ARBA" id="ARBA00022679"/>
    </source>
</evidence>
<dbReference type="InterPro" id="IPR050858">
    <property type="entry name" value="Mal-CoA-ACP_Trans/PKS_FabD"/>
</dbReference>
<dbReference type="GO" id="GO:0006633">
    <property type="term" value="P:fatty acid biosynthetic process"/>
    <property type="evidence" value="ECO:0007669"/>
    <property type="project" value="TreeGrafter"/>
</dbReference>
<dbReference type="NCBIfam" id="TIGR00128">
    <property type="entry name" value="fabD"/>
    <property type="match status" value="1"/>
</dbReference>
<feature type="active site" evidence="5">
    <location>
        <position position="197"/>
    </location>
</feature>
<evidence type="ECO:0000256" key="5">
    <source>
        <dbReference type="PIRSR" id="PIRSR000446-1"/>
    </source>
</evidence>
<sequence>MNKDIGLLFPGQGSQYVGMGKDLYESYQSARAVYDRAEEILKLPIKQISFAGPEDQLRLTCYTQPAILVHSIAALSVLENLTPVMSAGHSLGEYSALYAAGALDFTTVLKLVKRRAELMFTEGQERPGMMAAIIGLDAVQVEQICQEVSGVVVPANYNEPKQTVISGEVIAVKTAMEKARIKGAVKVVALPVSGAFHSPLLEKSANEFAEYLNQFTIQPPKFPVVMNVSGKPAYSAEEIRLNLIRQLISPVRWVQVINSARELGCQTFLEVGPGKVLAGLVRRINPDLNVRPAGTVTELAALKAGG</sequence>
<dbReference type="EC" id="2.3.1.39" evidence="4"/>
<dbReference type="AlphaFoldDB" id="A0A7V3PU27"/>
<dbReference type="Gene3D" id="3.30.70.250">
    <property type="entry name" value="Malonyl-CoA ACP transacylase, ACP-binding"/>
    <property type="match status" value="1"/>
</dbReference>
<dbReference type="InterPro" id="IPR014043">
    <property type="entry name" value="Acyl_transferase_dom"/>
</dbReference>
<dbReference type="PANTHER" id="PTHR42681:SF1">
    <property type="entry name" value="MALONYL-COA-ACYL CARRIER PROTEIN TRANSACYLASE, MITOCHONDRIAL"/>
    <property type="match status" value="1"/>
</dbReference>
<keyword evidence="1 4" id="KW-0808">Transferase</keyword>
<dbReference type="FunFam" id="3.30.70.250:FF:000001">
    <property type="entry name" value="Malonyl CoA-acyl carrier protein transacylase"/>
    <property type="match status" value="1"/>
</dbReference>
<name>A0A7V3PU27_UNCW3</name>
<dbReference type="InterPro" id="IPR001227">
    <property type="entry name" value="Ac_transferase_dom_sf"/>
</dbReference>
<dbReference type="PIRSF" id="PIRSF000446">
    <property type="entry name" value="Mct"/>
    <property type="match status" value="1"/>
</dbReference>
<dbReference type="PANTHER" id="PTHR42681">
    <property type="entry name" value="MALONYL-COA-ACYL CARRIER PROTEIN TRANSACYLASE, MITOCHONDRIAL"/>
    <property type="match status" value="1"/>
</dbReference>
<gene>
    <name evidence="7" type="primary">fabD</name>
    <name evidence="7" type="ORF">ENX16_04640</name>
</gene>
<dbReference type="GO" id="GO:0004314">
    <property type="term" value="F:[acyl-carrier-protein] S-malonyltransferase activity"/>
    <property type="evidence" value="ECO:0007669"/>
    <property type="project" value="UniProtKB-EC"/>
</dbReference>
<dbReference type="InterPro" id="IPR016036">
    <property type="entry name" value="Malonyl_transacylase_ACP-bd"/>
</dbReference>
<dbReference type="GO" id="GO:0005829">
    <property type="term" value="C:cytosol"/>
    <property type="evidence" value="ECO:0007669"/>
    <property type="project" value="TreeGrafter"/>
</dbReference>
<organism evidence="7">
    <name type="scientific">candidate division WOR-3 bacterium</name>
    <dbReference type="NCBI Taxonomy" id="2052148"/>
    <lineage>
        <taxon>Bacteria</taxon>
        <taxon>Bacteria division WOR-3</taxon>
    </lineage>
</organism>
<dbReference type="InterPro" id="IPR016035">
    <property type="entry name" value="Acyl_Trfase/lysoPLipase"/>
</dbReference>
<evidence type="ECO:0000259" key="6">
    <source>
        <dbReference type="SMART" id="SM00827"/>
    </source>
</evidence>
<dbReference type="SUPFAM" id="SSF52151">
    <property type="entry name" value="FabD/lysophospholipase-like"/>
    <property type="match status" value="1"/>
</dbReference>
<dbReference type="Gene3D" id="3.40.366.10">
    <property type="entry name" value="Malonyl-Coenzyme A Acyl Carrier Protein, domain 2"/>
    <property type="match status" value="1"/>
</dbReference>
<dbReference type="SUPFAM" id="SSF55048">
    <property type="entry name" value="Probable ACP-binding domain of malonyl-CoA ACP transacylase"/>
    <property type="match status" value="1"/>
</dbReference>
<evidence type="ECO:0000256" key="4">
    <source>
        <dbReference type="PIRNR" id="PIRNR000446"/>
    </source>
</evidence>
<reference evidence="7" key="1">
    <citation type="journal article" date="2020" name="mSystems">
        <title>Genome- and Community-Level Interaction Insights into Carbon Utilization and Element Cycling Functions of Hydrothermarchaeota in Hydrothermal Sediment.</title>
        <authorList>
            <person name="Zhou Z."/>
            <person name="Liu Y."/>
            <person name="Xu W."/>
            <person name="Pan J."/>
            <person name="Luo Z.H."/>
            <person name="Li M."/>
        </authorList>
    </citation>
    <scope>NUCLEOTIDE SEQUENCE [LARGE SCALE GENOMIC DNA]</scope>
    <source>
        <strain evidence="7">SpSt-914</strain>
    </source>
</reference>
<dbReference type="EMBL" id="DTMZ01000103">
    <property type="protein sequence ID" value="HGD13348.1"/>
    <property type="molecule type" value="Genomic_DNA"/>
</dbReference>
<comment type="caution">
    <text evidence="7">The sequence shown here is derived from an EMBL/GenBank/DDBJ whole genome shotgun (WGS) entry which is preliminary data.</text>
</comment>
<evidence type="ECO:0000313" key="7">
    <source>
        <dbReference type="EMBL" id="HGD13348.1"/>
    </source>
</evidence>
<evidence type="ECO:0000256" key="3">
    <source>
        <dbReference type="ARBA" id="ARBA00048462"/>
    </source>
</evidence>
<accession>A0A7V3PU27</accession>
<proteinExistence type="inferred from homology"/>
<feature type="domain" description="Malonyl-CoA:ACP transacylase (MAT)" evidence="6">
    <location>
        <begin position="8"/>
        <end position="306"/>
    </location>
</feature>
<feature type="active site" evidence="5">
    <location>
        <position position="90"/>
    </location>
</feature>